<proteinExistence type="predicted"/>
<dbReference type="STRING" id="446465.Bfae_09530"/>
<dbReference type="KEGG" id="bfa:Bfae_09530"/>
<dbReference type="eggNOG" id="COG0262">
    <property type="taxonomic scope" value="Bacteria"/>
</dbReference>
<dbReference type="PATRIC" id="fig|446465.5.peg.948"/>
<reference evidence="2 3" key="1">
    <citation type="journal article" date="2009" name="Stand. Genomic Sci.">
        <title>Complete genome sequence of Brachybacterium faecium type strain (Schefferle 6-10).</title>
        <authorList>
            <person name="Lapidus A."/>
            <person name="Pukall R."/>
            <person name="Labuttii K."/>
            <person name="Copeland A."/>
            <person name="Del Rio T.G."/>
            <person name="Nolan M."/>
            <person name="Chen F."/>
            <person name="Lucas S."/>
            <person name="Tice H."/>
            <person name="Cheng J.F."/>
            <person name="Bruce D."/>
            <person name="Goodwin L."/>
            <person name="Pitluck S."/>
            <person name="Rohde M."/>
            <person name="Goker M."/>
            <person name="Pati A."/>
            <person name="Ivanova N."/>
            <person name="Mavrommatis K."/>
            <person name="Chen A."/>
            <person name="Palaniappan K."/>
            <person name="D'haeseleer P."/>
            <person name="Chain P."/>
            <person name="Bristow J."/>
            <person name="Eisen J.A."/>
            <person name="Markowitz V."/>
            <person name="Hugenholtz P."/>
            <person name="Kyrpides N.C."/>
            <person name="Klenk H.P."/>
        </authorList>
    </citation>
    <scope>NUCLEOTIDE SEQUENCE [LARGE SCALE GENOMIC DNA]</scope>
    <source>
        <strain evidence="3">ATCC 43885 / DSM 4810 / JCM 11609 / LMG 19847 / NBRC 14762 / NCIMB 9860 / 6-10</strain>
    </source>
</reference>
<feature type="domain" description="Bacterial bifunctional deaminase-reductase C-terminal" evidence="1">
    <location>
        <begin position="11"/>
        <end position="175"/>
    </location>
</feature>
<dbReference type="SUPFAM" id="SSF53597">
    <property type="entry name" value="Dihydrofolate reductase-like"/>
    <property type="match status" value="1"/>
</dbReference>
<dbReference type="AlphaFoldDB" id="C7MAP6"/>
<organism evidence="2 3">
    <name type="scientific">Brachybacterium faecium (strain ATCC 43885 / DSM 4810 / JCM 11609 / LMG 19847 / NBRC 14762 / NCIMB 9860 / 6-10)</name>
    <dbReference type="NCBI Taxonomy" id="446465"/>
    <lineage>
        <taxon>Bacteria</taxon>
        <taxon>Bacillati</taxon>
        <taxon>Actinomycetota</taxon>
        <taxon>Actinomycetes</taxon>
        <taxon>Micrococcales</taxon>
        <taxon>Dermabacteraceae</taxon>
        <taxon>Brachybacterium</taxon>
    </lineage>
</organism>
<evidence type="ECO:0000313" key="3">
    <source>
        <dbReference type="Proteomes" id="UP000001919"/>
    </source>
</evidence>
<dbReference type="InterPro" id="IPR024072">
    <property type="entry name" value="DHFR-like_dom_sf"/>
</dbReference>
<evidence type="ECO:0000259" key="1">
    <source>
        <dbReference type="Pfam" id="PF01872"/>
    </source>
</evidence>
<accession>C7MAP6</accession>
<dbReference type="PANTHER" id="PTHR38011">
    <property type="entry name" value="DIHYDROFOLATE REDUCTASE FAMILY PROTEIN (AFU_ORTHOLOGUE AFUA_8G06820)"/>
    <property type="match status" value="1"/>
</dbReference>
<dbReference type="PANTHER" id="PTHR38011:SF11">
    <property type="entry name" value="2,5-DIAMINO-6-RIBOSYLAMINO-4(3H)-PYRIMIDINONE 5'-PHOSPHATE REDUCTASE"/>
    <property type="match status" value="1"/>
</dbReference>
<dbReference type="EMBL" id="CP001643">
    <property type="protein sequence ID" value="ACU84804.1"/>
    <property type="molecule type" value="Genomic_DNA"/>
</dbReference>
<keyword evidence="3" id="KW-1185">Reference proteome</keyword>
<dbReference type="OrthoDB" id="7949219at2"/>
<dbReference type="Proteomes" id="UP000001919">
    <property type="component" value="Chromosome"/>
</dbReference>
<dbReference type="InterPro" id="IPR050765">
    <property type="entry name" value="Riboflavin_Biosynth_HTPR"/>
</dbReference>
<dbReference type="InterPro" id="IPR002734">
    <property type="entry name" value="RibDG_C"/>
</dbReference>
<gene>
    <name evidence="2" type="ordered locus">Bfae_09530</name>
</gene>
<dbReference type="GO" id="GO:0009231">
    <property type="term" value="P:riboflavin biosynthetic process"/>
    <property type="evidence" value="ECO:0007669"/>
    <property type="project" value="InterPro"/>
</dbReference>
<protein>
    <submittedName>
        <fullName evidence="2">Dihydrofolate reductase</fullName>
    </submittedName>
</protein>
<dbReference type="Pfam" id="PF01872">
    <property type="entry name" value="RibD_C"/>
    <property type="match status" value="1"/>
</dbReference>
<sequence length="193" mass="20511">MTSPTAHTTSKVTWGFTASLDGFIAGPGHDMSWLEACPPMDASVTAALAARVAVILSGRRGYDAAREQAEERGELTSEAYGGAWSGTEIILTHRPAELADDPTVTAWDVDVVEAVRRAKELAAGGDVQIISADIARQALEHDLVDELQCFSAPVMLGDGVRVLDVPGGRLVEWELVGPIVGAEAAFGRIYRPR</sequence>
<dbReference type="HOGENOM" id="CLU_043966_3_1_11"/>
<dbReference type="GO" id="GO:0008703">
    <property type="term" value="F:5-amino-6-(5-phosphoribosylamino)uracil reductase activity"/>
    <property type="evidence" value="ECO:0007669"/>
    <property type="project" value="InterPro"/>
</dbReference>
<evidence type="ECO:0000313" key="2">
    <source>
        <dbReference type="EMBL" id="ACU84804.1"/>
    </source>
</evidence>
<dbReference type="Gene3D" id="3.40.430.10">
    <property type="entry name" value="Dihydrofolate Reductase, subunit A"/>
    <property type="match status" value="1"/>
</dbReference>
<name>C7MAP6_BRAFD</name>